<dbReference type="EMBL" id="GL377305">
    <property type="protein sequence ID" value="EFI97865.1"/>
    <property type="molecule type" value="Genomic_DNA"/>
</dbReference>
<dbReference type="SUPFAM" id="SSF48225">
    <property type="entry name" value="Seven-hairpin glycosidases"/>
    <property type="match status" value="1"/>
</dbReference>
<keyword evidence="5 12" id="KW-0378">Hydrolase</keyword>
<evidence type="ECO:0000256" key="11">
    <source>
        <dbReference type="PIRSR" id="PIRSR601382-3"/>
    </source>
</evidence>
<comment type="similarity">
    <text evidence="3 12">Belongs to the glycosyl hydrolase 47 family.</text>
</comment>
<keyword evidence="14" id="KW-0812">Transmembrane</keyword>
<dbReference type="Gene3D" id="1.50.10.10">
    <property type="match status" value="1"/>
</dbReference>
<dbReference type="GO" id="GO:0005783">
    <property type="term" value="C:endoplasmic reticulum"/>
    <property type="evidence" value="ECO:0007669"/>
    <property type="project" value="TreeGrafter"/>
</dbReference>
<protein>
    <recommendedName>
        <fullName evidence="12">alpha-1,2-Mannosidase</fullName>
        <ecNumber evidence="12">3.2.1.-</ecNumber>
    </recommendedName>
</protein>
<dbReference type="STRING" id="578458.D8Q128"/>
<dbReference type="EC" id="3.2.1.-" evidence="12"/>
<evidence type="ECO:0000256" key="3">
    <source>
        <dbReference type="ARBA" id="ARBA00007658"/>
    </source>
</evidence>
<feature type="disulfide bond" evidence="11">
    <location>
        <begin position="362"/>
        <end position="396"/>
    </location>
</feature>
<comment type="catalytic activity">
    <reaction evidence="8">
        <text>N(4)-(alpha-D-Man-(1-&gt;2)-alpha-D-Man-(1-&gt;2)-alpha-D-Man-(1-&gt;3)-[alpha-D-Man-(1-&gt;3)-[alpha-D-Man-(1-&gt;2)-alpha-D-Man-(1-&gt;6)]-alpha-D-Man-(1-&gt;6)]-beta-D-Man-(1-&gt;4)-beta-D-GlcNAc-(1-&gt;4)-beta-D-GlcNAc)-L-asparaginyl-[protein] (N-glucan mannose isomer 8A1,2,3B1,3) + 3 H2O = N(4)-(alpha-D-Man-(1-&gt;3)-[alpha-D-Man-(1-&gt;3)-[alpha-D-Man-(1-&gt;6)]-alpha-D-Man-(1-&gt;6)]-beta-D-Man-(1-&gt;4)-beta-D-GlcNAc-(1-&gt;4)-beta-D-GlcNAc)-L-asparaginyl-[protein] (N-glucan mannose isomer 5A1,2) + 3 beta-D-mannose</text>
        <dbReference type="Rhea" id="RHEA:56028"/>
        <dbReference type="Rhea" id="RHEA-COMP:14358"/>
        <dbReference type="Rhea" id="RHEA-COMP:14367"/>
        <dbReference type="ChEBI" id="CHEBI:15377"/>
        <dbReference type="ChEBI" id="CHEBI:28563"/>
        <dbReference type="ChEBI" id="CHEBI:59087"/>
        <dbReference type="ChEBI" id="CHEBI:60628"/>
        <dbReference type="EC" id="3.2.1.113"/>
    </reaction>
</comment>
<dbReference type="GO" id="GO:0005975">
    <property type="term" value="P:carbohydrate metabolic process"/>
    <property type="evidence" value="ECO:0007669"/>
    <property type="project" value="InterPro"/>
</dbReference>
<dbReference type="InterPro" id="IPR001382">
    <property type="entry name" value="Glyco_hydro_47"/>
</dbReference>
<dbReference type="OMA" id="FEWADWE"/>
<dbReference type="Pfam" id="PF01532">
    <property type="entry name" value="Glyco_hydro_47"/>
    <property type="match status" value="1"/>
</dbReference>
<evidence type="ECO:0000256" key="5">
    <source>
        <dbReference type="ARBA" id="ARBA00022801"/>
    </source>
</evidence>
<keyword evidence="16" id="KW-1185">Reference proteome</keyword>
<evidence type="ECO:0000313" key="15">
    <source>
        <dbReference type="EMBL" id="EFI97865.1"/>
    </source>
</evidence>
<dbReference type="GO" id="GO:0005509">
    <property type="term" value="F:calcium ion binding"/>
    <property type="evidence" value="ECO:0007669"/>
    <property type="project" value="InterPro"/>
</dbReference>
<dbReference type="PANTHER" id="PTHR11742:SF55">
    <property type="entry name" value="ENDOPLASMIC RETICULUM MANNOSYL-OLIGOSACCHARIDE 1,2-ALPHA-MANNOSIDASE"/>
    <property type="match status" value="1"/>
</dbReference>
<comment type="catalytic activity">
    <reaction evidence="9">
        <text>N(4)-(alpha-D-Man-(1-&gt;2)-alpha-D-Man-(1-&gt;2)-alpha-D-Man-(1-&gt;3)-[alpha-D-Man-(1-&gt;2)-alpha-D-Man-(1-&gt;3)-[alpha-D-Man-(1-&gt;2)-alpha-D-Man-(1-&gt;6)]-alpha-D-Man-(1-&gt;6)]-beta-D-Man-(1-&gt;4)-beta-D-GlcNAc-(1-&gt;4)-beta-D-GlcNAc)-L-asparaginyl-[protein] (N-glucan mannose isomer 9A1,2,3B1,2,3) + 4 H2O = N(4)-(alpha-D-Man-(1-&gt;3)-[alpha-D-Man-(1-&gt;3)-[alpha-D-Man-(1-&gt;6)]-alpha-D-Man-(1-&gt;6)]-beta-D-Man-(1-&gt;4)-beta-D-GlcNAc-(1-&gt;4)-beta-D-GlcNAc)-L-asparaginyl-[protein] (N-glucan mannose isomer 5A1,2) + 4 beta-D-mannose</text>
        <dbReference type="Rhea" id="RHEA:56008"/>
        <dbReference type="Rhea" id="RHEA-COMP:14356"/>
        <dbReference type="Rhea" id="RHEA-COMP:14367"/>
        <dbReference type="ChEBI" id="CHEBI:15377"/>
        <dbReference type="ChEBI" id="CHEBI:28563"/>
        <dbReference type="ChEBI" id="CHEBI:59087"/>
        <dbReference type="ChEBI" id="CHEBI:139493"/>
        <dbReference type="EC" id="3.2.1.113"/>
    </reaction>
</comment>
<dbReference type="VEuPathDB" id="FungiDB:SCHCODRAFT_02618895"/>
<evidence type="ECO:0000256" key="1">
    <source>
        <dbReference type="ARBA" id="ARBA00001913"/>
    </source>
</evidence>
<dbReference type="AlphaFoldDB" id="D8Q128"/>
<dbReference type="GO" id="GO:0036503">
    <property type="term" value="P:ERAD pathway"/>
    <property type="evidence" value="ECO:0007669"/>
    <property type="project" value="UniProtKB-ARBA"/>
</dbReference>
<dbReference type="PRINTS" id="PR00747">
    <property type="entry name" value="GLYHDRLASE47"/>
</dbReference>
<evidence type="ECO:0000256" key="6">
    <source>
        <dbReference type="ARBA" id="ARBA00022837"/>
    </source>
</evidence>
<dbReference type="InterPro" id="IPR012341">
    <property type="entry name" value="6hp_glycosidase-like_sf"/>
</dbReference>
<evidence type="ECO:0000256" key="12">
    <source>
        <dbReference type="RuleBase" id="RU361193"/>
    </source>
</evidence>
<dbReference type="OrthoDB" id="8118055at2759"/>
<dbReference type="PANTHER" id="PTHR11742">
    <property type="entry name" value="MANNOSYL-OLIGOSACCHARIDE ALPHA-1,2-MANNOSIDASE-RELATED"/>
    <property type="match status" value="1"/>
</dbReference>
<dbReference type="KEGG" id="scm:SCHCO_02618895"/>
<dbReference type="GO" id="GO:0004571">
    <property type="term" value="F:mannosyl-oligosaccharide 1,2-alpha-mannosidase activity"/>
    <property type="evidence" value="ECO:0007669"/>
    <property type="project" value="UniProtKB-EC"/>
</dbReference>
<organism evidence="16">
    <name type="scientific">Schizophyllum commune (strain H4-8 / FGSC 9210)</name>
    <name type="common">Split gill fungus</name>
    <dbReference type="NCBI Taxonomy" id="578458"/>
    <lineage>
        <taxon>Eukaryota</taxon>
        <taxon>Fungi</taxon>
        <taxon>Dikarya</taxon>
        <taxon>Basidiomycota</taxon>
        <taxon>Agaricomycotina</taxon>
        <taxon>Agaricomycetes</taxon>
        <taxon>Agaricomycetidae</taxon>
        <taxon>Agaricales</taxon>
        <taxon>Schizophyllaceae</taxon>
        <taxon>Schizophyllum</taxon>
    </lineage>
</organism>
<evidence type="ECO:0000256" key="8">
    <source>
        <dbReference type="ARBA" id="ARBA00047669"/>
    </source>
</evidence>
<dbReference type="RefSeq" id="XP_003032768.1">
    <property type="nucleotide sequence ID" value="XM_003032722.1"/>
</dbReference>
<keyword evidence="14" id="KW-0472">Membrane</keyword>
<comment type="cofactor">
    <cofactor evidence="1 10">
        <name>Ca(2+)</name>
        <dbReference type="ChEBI" id="CHEBI:29108"/>
    </cofactor>
</comment>
<keyword evidence="4 10" id="KW-0479">Metal-binding</keyword>
<keyword evidence="14" id="KW-1133">Transmembrane helix</keyword>
<evidence type="ECO:0000256" key="2">
    <source>
        <dbReference type="ARBA" id="ARBA00004922"/>
    </source>
</evidence>
<name>D8Q128_SCHCM</name>
<feature type="binding site" evidence="10">
    <location>
        <position position="556"/>
    </location>
    <ligand>
        <name>Ca(2+)</name>
        <dbReference type="ChEBI" id="CHEBI:29108"/>
    </ligand>
</feature>
<dbReference type="GeneID" id="9595792"/>
<evidence type="ECO:0000256" key="10">
    <source>
        <dbReference type="PIRSR" id="PIRSR601382-2"/>
    </source>
</evidence>
<evidence type="ECO:0000256" key="7">
    <source>
        <dbReference type="ARBA" id="ARBA00023157"/>
    </source>
</evidence>
<feature type="region of interest" description="Disordered" evidence="13">
    <location>
        <begin position="575"/>
        <end position="601"/>
    </location>
</feature>
<dbReference type="InterPro" id="IPR050749">
    <property type="entry name" value="Glycosyl_Hydrolase_47"/>
</dbReference>
<feature type="transmembrane region" description="Helical" evidence="14">
    <location>
        <begin position="21"/>
        <end position="43"/>
    </location>
</feature>
<sequence length="601" mass="68763">MEVLPTYRRTTQRAQKLFGRFPLRWAPWAAGVLALFWLIGHAFHPPPPPPRDFPDWHYDPEPFFSPAQHPPGEEGVATPEDWAARAALVKGAFVHAYQSYNSNAYMHDEVKPVSGGRVNNFNGWSVTVFDSLDTMLIMGLDEMFDDALSVVARTSFYQDSNNYAPFFETVIRYLGGLLSAYAISREPILLARADDLGAALLPAMDTPSGLPIYAVNTQSGKGRMGWTGTVLWAEALSCQMEYKYLAHLTGRPQYYHKVEKIMDIMHKANVTDDLFSTQWDMKTAAPKSGYFSVGAFADSAHEYLLKQWLLTGQSEPKARDLYLRSMRAIFEHVTFVSPKREMLYVTDIRAGKLTHTFEHLTCFFAGLLALGAHTLEMPAHERQLHRWAAEGLASTCWMTYADSYTGLGPDVMSMDHFDPPEKGKWLDKVKVWEEQGRPTEKPPGVVPKKWEEPKFKDYRSSVDSYLLRPETVESFYLLWRTTGDPMWRERGWTVFQSIERFCKAKYGYASITKVDAKSPTLKDEQPSYFLAETLKYLYLLFTDAELVPLNKWVFNTEGHPLPIYEWRQWEKDEYRIPTPHRPNPPLGEEAADSPRTTGEEP</sequence>
<evidence type="ECO:0000256" key="9">
    <source>
        <dbReference type="ARBA" id="ARBA00048605"/>
    </source>
</evidence>
<dbReference type="HOGENOM" id="CLU_003818_0_2_1"/>
<dbReference type="InParanoid" id="D8Q128"/>
<evidence type="ECO:0000256" key="13">
    <source>
        <dbReference type="SAM" id="MobiDB-lite"/>
    </source>
</evidence>
<dbReference type="Proteomes" id="UP000007431">
    <property type="component" value="Unassembled WGS sequence"/>
</dbReference>
<reference evidence="15 16" key="1">
    <citation type="journal article" date="2010" name="Nat. Biotechnol.">
        <title>Genome sequence of the model mushroom Schizophyllum commune.</title>
        <authorList>
            <person name="Ohm R.A."/>
            <person name="de Jong J.F."/>
            <person name="Lugones L.G."/>
            <person name="Aerts A."/>
            <person name="Kothe E."/>
            <person name="Stajich J.E."/>
            <person name="de Vries R.P."/>
            <person name="Record E."/>
            <person name="Levasseur A."/>
            <person name="Baker S.E."/>
            <person name="Bartholomew K.A."/>
            <person name="Coutinho P.M."/>
            <person name="Erdmann S."/>
            <person name="Fowler T.J."/>
            <person name="Gathman A.C."/>
            <person name="Lombard V."/>
            <person name="Henrissat B."/>
            <person name="Knabe N."/>
            <person name="Kuees U."/>
            <person name="Lilly W.W."/>
            <person name="Lindquist E."/>
            <person name="Lucas S."/>
            <person name="Magnuson J.K."/>
            <person name="Piumi F."/>
            <person name="Raudaskoski M."/>
            <person name="Salamov A."/>
            <person name="Schmutz J."/>
            <person name="Schwarze F.W.M.R."/>
            <person name="vanKuyk P.A."/>
            <person name="Horton J.S."/>
            <person name="Grigoriev I.V."/>
            <person name="Woesten H.A.B."/>
        </authorList>
    </citation>
    <scope>NUCLEOTIDE SEQUENCE [LARGE SCALE GENOMIC DNA]</scope>
    <source>
        <strain evidence="16">H4-8 / FGSC 9210</strain>
    </source>
</reference>
<keyword evidence="6 10" id="KW-0106">Calcium</keyword>
<proteinExistence type="inferred from homology"/>
<dbReference type="InterPro" id="IPR036026">
    <property type="entry name" value="Seven-hairpin_glycosidases"/>
</dbReference>
<dbReference type="GO" id="GO:0016020">
    <property type="term" value="C:membrane"/>
    <property type="evidence" value="ECO:0007669"/>
    <property type="project" value="InterPro"/>
</dbReference>
<keyword evidence="12" id="KW-0326">Glycosidase</keyword>
<evidence type="ECO:0000256" key="4">
    <source>
        <dbReference type="ARBA" id="ARBA00022723"/>
    </source>
</evidence>
<dbReference type="eggNOG" id="KOG2204">
    <property type="taxonomic scope" value="Eukaryota"/>
</dbReference>
<evidence type="ECO:0000313" key="16">
    <source>
        <dbReference type="Proteomes" id="UP000007431"/>
    </source>
</evidence>
<evidence type="ECO:0000256" key="14">
    <source>
        <dbReference type="SAM" id="Phobius"/>
    </source>
</evidence>
<gene>
    <name evidence="15" type="ORF">SCHCODRAFT_76041</name>
</gene>
<comment type="pathway">
    <text evidence="2">Protein modification; protein glycosylation.</text>
</comment>
<keyword evidence="7 11" id="KW-1015">Disulfide bond</keyword>
<accession>D8Q128</accession>